<feature type="transmembrane region" description="Helical" evidence="1">
    <location>
        <begin position="12"/>
        <end position="31"/>
    </location>
</feature>
<dbReference type="AlphaFoldDB" id="A0A832G8E7"/>
<evidence type="ECO:0000256" key="1">
    <source>
        <dbReference type="SAM" id="Phobius"/>
    </source>
</evidence>
<feature type="transmembrane region" description="Helical" evidence="1">
    <location>
        <begin position="311"/>
        <end position="333"/>
    </location>
</feature>
<accession>A0A832G8E7</accession>
<proteinExistence type="predicted"/>
<feature type="transmembrane region" description="Helical" evidence="1">
    <location>
        <begin position="82"/>
        <end position="106"/>
    </location>
</feature>
<dbReference type="PANTHER" id="PTHR16214">
    <property type="entry name" value="TRANSMEMBRANE PROTEIN 260"/>
    <property type="match status" value="1"/>
</dbReference>
<feature type="transmembrane region" description="Helical" evidence="1">
    <location>
        <begin position="193"/>
        <end position="224"/>
    </location>
</feature>
<feature type="transmembrane region" description="Helical" evidence="1">
    <location>
        <begin position="231"/>
        <end position="252"/>
    </location>
</feature>
<feature type="transmembrane region" description="Helical" evidence="1">
    <location>
        <begin position="394"/>
        <end position="412"/>
    </location>
</feature>
<keyword evidence="1" id="KW-0812">Transmembrane</keyword>
<feature type="transmembrane region" description="Helical" evidence="1">
    <location>
        <begin position="126"/>
        <end position="143"/>
    </location>
</feature>
<evidence type="ECO:0000313" key="2">
    <source>
        <dbReference type="EMBL" id="HGT49182.1"/>
    </source>
</evidence>
<comment type="caution">
    <text evidence="2">The sequence shown here is derived from an EMBL/GenBank/DDBJ whole genome shotgun (WGS) entry which is preliminary data.</text>
</comment>
<sequence>MEFKYLKEYHSEFIGIFVFIFYLITVGRSIGEIDSGELALAQATLSIPHPTGYPFFSLVGFIFSKIPLPFSTLFKLNILNSIWCALTVVVVIKTSFLLLKNLQIIFNKKFLRDDNFNFTNESGLRIISVFSGLMFGFSATFWLQSTKVEVYALQIFITSLIIYSTIKIAINSFQKESIKDRNYKNVLKDGFPIALLIGLGFSNHLMTIYLLPALVLTFIFLYGINKESIKAFSILIIIVFAIAILFYLGLMFRAQMSPPWSYGDPSNLERLIEHVTAKEYSKYLLDSTDGLIKQGSKLLKMLSFNFNNEKFSLGEFGLSLFLGIAGLLLIFVLRKKFVSFFLLIIFVSITTALSYSIPDINEYFLVTFLVISICAILPLIIIFNFVHSKKLFKYIFYPGLLFLIIIQVLSNFDYANRSKFYVIEDFFKSFVNSLPENSIFLTDNWASILSPALYYQNVEKVRPDVNFISPSGYIQFEWYRKIKKHKLYDSSYAIIPKENLFVAYDIGYRIIGKNILKLPSHYSLIPLRNFYVLGIDTIYYPLKQLPNEIRFSENITSESEKYIRILIPTILEQRLLYELEFKKYLNAKIVFEELLRRFPEYKLSENTLRVLYHYKILN</sequence>
<keyword evidence="1" id="KW-0472">Membrane</keyword>
<dbReference type="PANTHER" id="PTHR16214:SF3">
    <property type="entry name" value="TRANSMEMBRANE PROTEIN 260"/>
    <property type="match status" value="1"/>
</dbReference>
<gene>
    <name evidence="2" type="ORF">ENS56_14185</name>
</gene>
<dbReference type="Pfam" id="PF11028">
    <property type="entry name" value="TMEM260-like"/>
    <property type="match status" value="1"/>
</dbReference>
<feature type="transmembrane region" description="Helical" evidence="1">
    <location>
        <begin position="340"/>
        <end position="357"/>
    </location>
</feature>
<dbReference type="EMBL" id="DSVI01000026">
    <property type="protein sequence ID" value="HGT49182.1"/>
    <property type="molecule type" value="Genomic_DNA"/>
</dbReference>
<name>A0A832G8E7_9BACT</name>
<reference evidence="2" key="1">
    <citation type="journal article" date="2020" name="mSystems">
        <title>Genome- and Community-Level Interaction Insights into Carbon Utilization and Element Cycling Functions of Hydrothermarchaeota in Hydrothermal Sediment.</title>
        <authorList>
            <person name="Zhou Z."/>
            <person name="Liu Y."/>
            <person name="Xu W."/>
            <person name="Pan J."/>
            <person name="Luo Z.H."/>
            <person name="Li M."/>
        </authorList>
    </citation>
    <scope>NUCLEOTIDE SEQUENCE [LARGE SCALE GENOMIC DNA]</scope>
    <source>
        <strain evidence="2">SpSt-500</strain>
    </source>
</reference>
<dbReference type="InterPro" id="IPR052724">
    <property type="entry name" value="GT117_domain-containing"/>
</dbReference>
<protein>
    <submittedName>
        <fullName evidence="2">DUF2723 domain-containing protein</fullName>
    </submittedName>
</protein>
<feature type="transmembrane region" description="Helical" evidence="1">
    <location>
        <begin position="363"/>
        <end position="387"/>
    </location>
</feature>
<keyword evidence="1" id="KW-1133">Transmembrane helix</keyword>
<dbReference type="InterPro" id="IPR021280">
    <property type="entry name" value="TMEM260-like"/>
</dbReference>
<organism evidence="2">
    <name type="scientific">Ignavibacterium album</name>
    <dbReference type="NCBI Taxonomy" id="591197"/>
    <lineage>
        <taxon>Bacteria</taxon>
        <taxon>Pseudomonadati</taxon>
        <taxon>Ignavibacteriota</taxon>
        <taxon>Ignavibacteria</taxon>
        <taxon>Ignavibacteriales</taxon>
        <taxon>Ignavibacteriaceae</taxon>
        <taxon>Ignavibacterium</taxon>
    </lineage>
</organism>
<feature type="transmembrane region" description="Helical" evidence="1">
    <location>
        <begin position="150"/>
        <end position="173"/>
    </location>
</feature>
<feature type="transmembrane region" description="Helical" evidence="1">
    <location>
        <begin position="51"/>
        <end position="70"/>
    </location>
</feature>